<evidence type="ECO:0000256" key="2">
    <source>
        <dbReference type="SAM" id="Phobius"/>
    </source>
</evidence>
<dbReference type="RefSeq" id="WP_378587183.1">
    <property type="nucleotide sequence ID" value="NZ_JBHSKD010000004.1"/>
</dbReference>
<feature type="compositionally biased region" description="Low complexity" evidence="1">
    <location>
        <begin position="199"/>
        <end position="217"/>
    </location>
</feature>
<feature type="region of interest" description="Disordered" evidence="1">
    <location>
        <begin position="148"/>
        <end position="220"/>
    </location>
</feature>
<name>A0ABW0BEW3_9ACTN</name>
<dbReference type="Pfam" id="PF06240">
    <property type="entry name" value="COXG"/>
    <property type="match status" value="1"/>
</dbReference>
<keyword evidence="2" id="KW-1133">Transmembrane helix</keyword>
<feature type="compositionally biased region" description="Low complexity" evidence="1">
    <location>
        <begin position="160"/>
        <end position="188"/>
    </location>
</feature>
<dbReference type="PANTHER" id="PTHR38588:SF1">
    <property type="entry name" value="BLL0334 PROTEIN"/>
    <property type="match status" value="1"/>
</dbReference>
<accession>A0ABW0BEW3</accession>
<keyword evidence="2" id="KW-0472">Membrane</keyword>
<feature type="compositionally biased region" description="Pro residues" evidence="1">
    <location>
        <begin position="189"/>
        <end position="198"/>
    </location>
</feature>
<dbReference type="Proteomes" id="UP001596087">
    <property type="component" value="Unassembled WGS sequence"/>
</dbReference>
<dbReference type="SUPFAM" id="SSF55961">
    <property type="entry name" value="Bet v1-like"/>
    <property type="match status" value="1"/>
</dbReference>
<gene>
    <name evidence="3" type="ORF">ACFPGP_03970</name>
</gene>
<proteinExistence type="predicted"/>
<feature type="transmembrane region" description="Helical" evidence="2">
    <location>
        <begin position="236"/>
        <end position="255"/>
    </location>
</feature>
<reference evidence="4" key="1">
    <citation type="journal article" date="2019" name="Int. J. Syst. Evol. Microbiol.">
        <title>The Global Catalogue of Microorganisms (GCM) 10K type strain sequencing project: providing services to taxonomists for standard genome sequencing and annotation.</title>
        <authorList>
            <consortium name="The Broad Institute Genomics Platform"/>
            <consortium name="The Broad Institute Genome Sequencing Center for Infectious Disease"/>
            <person name="Wu L."/>
            <person name="Ma J."/>
        </authorList>
    </citation>
    <scope>NUCLEOTIDE SEQUENCE [LARGE SCALE GENOMIC DNA]</scope>
    <source>
        <strain evidence="4">DFY41</strain>
    </source>
</reference>
<evidence type="ECO:0000313" key="3">
    <source>
        <dbReference type="EMBL" id="MFC5175816.1"/>
    </source>
</evidence>
<keyword evidence="4" id="KW-1185">Reference proteome</keyword>
<dbReference type="CDD" id="cd07823">
    <property type="entry name" value="SRPBCC_5"/>
    <property type="match status" value="1"/>
</dbReference>
<dbReference type="PANTHER" id="PTHR38588">
    <property type="entry name" value="BLL0334 PROTEIN"/>
    <property type="match status" value="1"/>
</dbReference>
<protein>
    <submittedName>
        <fullName evidence="3">SRPBCC family protein</fullName>
    </submittedName>
</protein>
<evidence type="ECO:0000313" key="4">
    <source>
        <dbReference type="Proteomes" id="UP001596087"/>
    </source>
</evidence>
<evidence type="ECO:0000256" key="1">
    <source>
        <dbReference type="SAM" id="MobiDB-lite"/>
    </source>
</evidence>
<sequence>MELTHRFTVPTGVEETWAHFANIAEVAECFPGATVNDVDESGTFHGSCKVKLGPIALVYNGSGTFVEKDDAAHRFVVDAHGKDKRGNGTAGAKVTLTMAGDGDSTDVEVLTDLAITGKPAQFGRGVMQDVSDKLLGQFVACLETRLAGGTDETPGESGRPGAAPVEGAAAPAGPEEAAEPVEPAAGPAPVTPVAPPVPAAESRSAGGSRAARTAAPPQDDALDLGATVLPILAKTYWKQAAAVVAVVALIIWWVTRD</sequence>
<dbReference type="EMBL" id="JBHSKD010000004">
    <property type="protein sequence ID" value="MFC5175816.1"/>
    <property type="molecule type" value="Genomic_DNA"/>
</dbReference>
<dbReference type="Gene3D" id="3.30.530.20">
    <property type="match status" value="1"/>
</dbReference>
<dbReference type="InterPro" id="IPR010419">
    <property type="entry name" value="CO_DH_gsu"/>
</dbReference>
<comment type="caution">
    <text evidence="3">The sequence shown here is derived from an EMBL/GenBank/DDBJ whole genome shotgun (WGS) entry which is preliminary data.</text>
</comment>
<dbReference type="InterPro" id="IPR023393">
    <property type="entry name" value="START-like_dom_sf"/>
</dbReference>
<keyword evidence="2" id="KW-0812">Transmembrane</keyword>
<organism evidence="3 4">
    <name type="scientific">Nocardioides taihuensis</name>
    <dbReference type="NCBI Taxonomy" id="1835606"/>
    <lineage>
        <taxon>Bacteria</taxon>
        <taxon>Bacillati</taxon>
        <taxon>Actinomycetota</taxon>
        <taxon>Actinomycetes</taxon>
        <taxon>Propionibacteriales</taxon>
        <taxon>Nocardioidaceae</taxon>
        <taxon>Nocardioides</taxon>
    </lineage>
</organism>